<dbReference type="GO" id="GO:0005524">
    <property type="term" value="F:ATP binding"/>
    <property type="evidence" value="ECO:0007669"/>
    <property type="project" value="UniProtKB-KW"/>
</dbReference>
<dbReference type="SUPFAM" id="SSF52540">
    <property type="entry name" value="P-loop containing nucleoside triphosphate hydrolases"/>
    <property type="match status" value="1"/>
</dbReference>
<dbReference type="Pfam" id="PF02367">
    <property type="entry name" value="TsaE"/>
    <property type="match status" value="1"/>
</dbReference>
<dbReference type="RefSeq" id="WP_068750728.1">
    <property type="nucleotide sequence ID" value="NZ_LR214441.1"/>
</dbReference>
<reference evidence="13" key="1">
    <citation type="submission" date="2016-07" db="EMBL/GenBank/DDBJ databases">
        <authorList>
            <person name="Florea S."/>
            <person name="Webb J.S."/>
            <person name="Jaromczyk J."/>
            <person name="Schardl C.L."/>
        </authorList>
    </citation>
    <scope>NUCLEOTIDE SEQUENCE [LARGE SCALE GENOMIC DNA]</scope>
    <source>
        <strain evidence="13">IPBSL-7</strain>
    </source>
</reference>
<dbReference type="EMBL" id="MBQD01000011">
    <property type="protein sequence ID" value="OCL36461.1"/>
    <property type="molecule type" value="Genomic_DNA"/>
</dbReference>
<gene>
    <name evidence="12" type="ORF">BCR15_00910</name>
</gene>
<evidence type="ECO:0000256" key="9">
    <source>
        <dbReference type="ARBA" id="ARBA00022842"/>
    </source>
</evidence>
<name>A0A1C0APZ0_9ACTN</name>
<evidence type="ECO:0000256" key="3">
    <source>
        <dbReference type="ARBA" id="ARBA00019010"/>
    </source>
</evidence>
<proteinExistence type="inferred from homology"/>
<evidence type="ECO:0000256" key="11">
    <source>
        <dbReference type="ARBA" id="ARBA00032441"/>
    </source>
</evidence>
<dbReference type="GO" id="GO:0046872">
    <property type="term" value="F:metal ion binding"/>
    <property type="evidence" value="ECO:0007669"/>
    <property type="project" value="UniProtKB-KW"/>
</dbReference>
<dbReference type="GO" id="GO:0002949">
    <property type="term" value="P:tRNA threonylcarbamoyladenosine modification"/>
    <property type="evidence" value="ECO:0007669"/>
    <property type="project" value="InterPro"/>
</dbReference>
<accession>A0A1C0APZ0</accession>
<dbReference type="InterPro" id="IPR016181">
    <property type="entry name" value="Acyl_CoA_acyltransferase"/>
</dbReference>
<comment type="caution">
    <text evidence="12">The sequence shown here is derived from an EMBL/GenBank/DDBJ whole genome shotgun (WGS) entry which is preliminary data.</text>
</comment>
<keyword evidence="7" id="KW-0547">Nucleotide-binding</keyword>
<dbReference type="Gene3D" id="3.40.630.30">
    <property type="match status" value="1"/>
</dbReference>
<evidence type="ECO:0000256" key="7">
    <source>
        <dbReference type="ARBA" id="ARBA00022741"/>
    </source>
</evidence>
<evidence type="ECO:0000256" key="4">
    <source>
        <dbReference type="ARBA" id="ARBA00022490"/>
    </source>
</evidence>
<evidence type="ECO:0000256" key="5">
    <source>
        <dbReference type="ARBA" id="ARBA00022694"/>
    </source>
</evidence>
<organism evidence="12 13">
    <name type="scientific">Tessaracoccus lapidicaptus</name>
    <dbReference type="NCBI Taxonomy" id="1427523"/>
    <lineage>
        <taxon>Bacteria</taxon>
        <taxon>Bacillati</taxon>
        <taxon>Actinomycetota</taxon>
        <taxon>Actinomycetes</taxon>
        <taxon>Propionibacteriales</taxon>
        <taxon>Propionibacteriaceae</taxon>
        <taxon>Tessaracoccus</taxon>
    </lineage>
</organism>
<comment type="similarity">
    <text evidence="2">Belongs to the TsaE family.</text>
</comment>
<dbReference type="InterPro" id="IPR003442">
    <property type="entry name" value="T6A_TsaE"/>
</dbReference>
<dbReference type="InterPro" id="IPR000182">
    <property type="entry name" value="GNAT_dom"/>
</dbReference>
<dbReference type="AlphaFoldDB" id="A0A1C0APZ0"/>
<keyword evidence="12" id="KW-0808">Transferase</keyword>
<evidence type="ECO:0000256" key="1">
    <source>
        <dbReference type="ARBA" id="ARBA00004496"/>
    </source>
</evidence>
<keyword evidence="13" id="KW-1185">Reference proteome</keyword>
<sequence>MDTSDVRVRVADPADAPELLRVIHAAFSARPAVDPPAEALADEVADIERALTDGYGIVVERDGAIIAGLLVDIADDTATLRRVSVLPEASGQGVARALVESALTVAADLGARRAALFAREEFPQLVAWWKDHGFDVVAPAPYGFHMGRDLPVVVDVPTADDMQRLGRRLARLLRKGDVIVASGDLGAGKTTLTQGIGAGLDVEGPVISPTFVLSRVHPARGDGPALVHVDAYRLGGSLELADIDLDASLADSVTLIEWGHGLAEWLADDRLEIDIVRGVDSDQRTVYLTGFGPRWAGALDALRETR</sequence>
<dbReference type="PROSITE" id="PS51186">
    <property type="entry name" value="GNAT"/>
    <property type="match status" value="1"/>
</dbReference>
<dbReference type="GO" id="GO:0005737">
    <property type="term" value="C:cytoplasm"/>
    <property type="evidence" value="ECO:0007669"/>
    <property type="project" value="UniProtKB-SubCell"/>
</dbReference>
<dbReference type="PANTHER" id="PTHR33540:SF2">
    <property type="entry name" value="TRNA THREONYLCARBAMOYLADENOSINE BIOSYNTHESIS PROTEIN TSAE"/>
    <property type="match status" value="1"/>
</dbReference>
<evidence type="ECO:0000313" key="13">
    <source>
        <dbReference type="Proteomes" id="UP000093501"/>
    </source>
</evidence>
<comment type="subcellular location">
    <subcellularLocation>
        <location evidence="1">Cytoplasm</location>
    </subcellularLocation>
</comment>
<keyword evidence="8" id="KW-0067">ATP-binding</keyword>
<dbReference type="Proteomes" id="UP000093501">
    <property type="component" value="Unassembled WGS sequence"/>
</dbReference>
<keyword evidence="5" id="KW-0819">tRNA processing</keyword>
<dbReference type="Gene3D" id="3.40.50.300">
    <property type="entry name" value="P-loop containing nucleotide triphosphate hydrolases"/>
    <property type="match status" value="1"/>
</dbReference>
<keyword evidence="4" id="KW-0963">Cytoplasm</keyword>
<keyword evidence="9" id="KW-0460">Magnesium</keyword>
<evidence type="ECO:0000256" key="2">
    <source>
        <dbReference type="ARBA" id="ARBA00007599"/>
    </source>
</evidence>
<comment type="function">
    <text evidence="10">Required for the formation of a threonylcarbamoyl group on adenosine at position 37 (t(6)A37) in tRNAs that read codons beginning with adenine. Is involved in the transfer of the threonylcarbamoyl moiety of threonylcarbamoyl-AMP (TC-AMP) to the N6 group of A37, together with TsaD and TsaB. TsaE seems to play an indirect role in the t(6)A biosynthesis pathway, possibly in regulating the core enzymatic function of TsaD.</text>
</comment>
<dbReference type="NCBIfam" id="TIGR00150">
    <property type="entry name" value="T6A_YjeE"/>
    <property type="match status" value="1"/>
</dbReference>
<dbReference type="PANTHER" id="PTHR33540">
    <property type="entry name" value="TRNA THREONYLCARBAMOYLADENOSINE BIOSYNTHESIS PROTEIN TSAE"/>
    <property type="match status" value="1"/>
</dbReference>
<evidence type="ECO:0000256" key="10">
    <source>
        <dbReference type="ARBA" id="ARBA00024908"/>
    </source>
</evidence>
<evidence type="ECO:0000256" key="8">
    <source>
        <dbReference type="ARBA" id="ARBA00022840"/>
    </source>
</evidence>
<evidence type="ECO:0000256" key="6">
    <source>
        <dbReference type="ARBA" id="ARBA00022723"/>
    </source>
</evidence>
<dbReference type="CDD" id="cd04301">
    <property type="entry name" value="NAT_SF"/>
    <property type="match status" value="1"/>
</dbReference>
<dbReference type="SUPFAM" id="SSF55729">
    <property type="entry name" value="Acyl-CoA N-acyltransferases (Nat)"/>
    <property type="match status" value="1"/>
</dbReference>
<dbReference type="InterPro" id="IPR027417">
    <property type="entry name" value="P-loop_NTPase"/>
</dbReference>
<dbReference type="Pfam" id="PF00583">
    <property type="entry name" value="Acetyltransf_1"/>
    <property type="match status" value="1"/>
</dbReference>
<keyword evidence="6" id="KW-0479">Metal-binding</keyword>
<evidence type="ECO:0000313" key="12">
    <source>
        <dbReference type="EMBL" id="OCL36461.1"/>
    </source>
</evidence>
<protein>
    <recommendedName>
        <fullName evidence="3">tRNA threonylcarbamoyladenosine biosynthesis protein TsaE</fullName>
    </recommendedName>
    <alternativeName>
        <fullName evidence="11">t(6)A37 threonylcarbamoyladenosine biosynthesis protein TsaE</fullName>
    </alternativeName>
</protein>
<dbReference type="GO" id="GO:0016747">
    <property type="term" value="F:acyltransferase activity, transferring groups other than amino-acyl groups"/>
    <property type="evidence" value="ECO:0007669"/>
    <property type="project" value="InterPro"/>
</dbReference>